<dbReference type="InterPro" id="IPR025110">
    <property type="entry name" value="AMP-bd_C"/>
</dbReference>
<evidence type="ECO:0000256" key="1">
    <source>
        <dbReference type="ARBA" id="ARBA00001957"/>
    </source>
</evidence>
<dbReference type="InterPro" id="IPR001242">
    <property type="entry name" value="Condensation_dom"/>
</dbReference>
<dbReference type="InterPro" id="IPR010071">
    <property type="entry name" value="AA_adenyl_dom"/>
</dbReference>
<dbReference type="InterPro" id="IPR000873">
    <property type="entry name" value="AMP-dep_synth/lig_dom"/>
</dbReference>
<dbReference type="SUPFAM" id="SSF52777">
    <property type="entry name" value="CoA-dependent acyltransferases"/>
    <property type="match status" value="2"/>
</dbReference>
<dbReference type="Pfam" id="PF13193">
    <property type="entry name" value="AMP-binding_C"/>
    <property type="match status" value="1"/>
</dbReference>
<name>A0ABS4YCN7_9ACTN</name>
<evidence type="ECO:0000256" key="4">
    <source>
        <dbReference type="SAM" id="MobiDB-lite"/>
    </source>
</evidence>
<dbReference type="InterPro" id="IPR009081">
    <property type="entry name" value="PP-bd_ACP"/>
</dbReference>
<gene>
    <name evidence="6" type="ORF">JO379_006038</name>
</gene>
<feature type="region of interest" description="Disordered" evidence="4">
    <location>
        <begin position="129"/>
        <end position="166"/>
    </location>
</feature>
<dbReference type="Gene3D" id="3.30.559.10">
    <property type="entry name" value="Chloramphenicol acetyltransferase-like domain"/>
    <property type="match status" value="1"/>
</dbReference>
<dbReference type="EMBL" id="JAGIOH010000001">
    <property type="protein sequence ID" value="MBP2406569.1"/>
    <property type="molecule type" value="Genomic_DNA"/>
</dbReference>
<comment type="cofactor">
    <cofactor evidence="1">
        <name>pantetheine 4'-phosphate</name>
        <dbReference type="ChEBI" id="CHEBI:47942"/>
    </cofactor>
</comment>
<feature type="domain" description="Carrier" evidence="5">
    <location>
        <begin position="542"/>
        <end position="617"/>
    </location>
</feature>
<keyword evidence="2" id="KW-0596">Phosphopantetheine</keyword>
<dbReference type="InterPro" id="IPR045851">
    <property type="entry name" value="AMP-bd_C_sf"/>
</dbReference>
<evidence type="ECO:0000259" key="5">
    <source>
        <dbReference type="PROSITE" id="PS50075"/>
    </source>
</evidence>
<dbReference type="InterPro" id="IPR023213">
    <property type="entry name" value="CAT-like_dom_sf"/>
</dbReference>
<dbReference type="GeneID" id="91572882"/>
<comment type="caution">
    <text evidence="6">The sequence shown here is derived from an EMBL/GenBank/DDBJ whole genome shotgun (WGS) entry which is preliminary data.</text>
</comment>
<dbReference type="Proteomes" id="UP001519291">
    <property type="component" value="Unassembled WGS sequence"/>
</dbReference>
<evidence type="ECO:0000256" key="3">
    <source>
        <dbReference type="ARBA" id="ARBA00022553"/>
    </source>
</evidence>
<dbReference type="NCBIfam" id="TIGR01733">
    <property type="entry name" value="AA-adenyl-dom"/>
    <property type="match status" value="1"/>
</dbReference>
<dbReference type="PROSITE" id="PS50075">
    <property type="entry name" value="CARRIER"/>
    <property type="match status" value="1"/>
</dbReference>
<protein>
    <submittedName>
        <fullName evidence="6">Amino acid adenylation domain-containing protein</fullName>
    </submittedName>
</protein>
<evidence type="ECO:0000313" key="7">
    <source>
        <dbReference type="Proteomes" id="UP001519291"/>
    </source>
</evidence>
<dbReference type="CDD" id="cd19531">
    <property type="entry name" value="LCL_NRPS-like"/>
    <property type="match status" value="1"/>
</dbReference>
<accession>A0ABS4YCN7</accession>
<dbReference type="Pfam" id="PF00501">
    <property type="entry name" value="AMP-binding"/>
    <property type="match status" value="1"/>
</dbReference>
<dbReference type="Gene3D" id="1.10.1200.10">
    <property type="entry name" value="ACP-like"/>
    <property type="match status" value="1"/>
</dbReference>
<reference evidence="6 7" key="1">
    <citation type="submission" date="2021-03" db="EMBL/GenBank/DDBJ databases">
        <title>Sequencing the genomes of 1000 actinobacteria strains.</title>
        <authorList>
            <person name="Klenk H.-P."/>
        </authorList>
    </citation>
    <scope>NUCLEOTIDE SEQUENCE [LARGE SCALE GENOMIC DNA]</scope>
    <source>
        <strain evidence="6 7">DSM 41480</strain>
    </source>
</reference>
<evidence type="ECO:0000256" key="2">
    <source>
        <dbReference type="ARBA" id="ARBA00022450"/>
    </source>
</evidence>
<dbReference type="InterPro" id="IPR020806">
    <property type="entry name" value="PKS_PP-bd"/>
</dbReference>
<dbReference type="RefSeq" id="WP_209517943.1">
    <property type="nucleotide sequence ID" value="NZ_JAGIOH010000001.1"/>
</dbReference>
<sequence length="1064" mass="114451">MSAPTTAPSPAVGGDRFATPGVHLLVEDQARRTPHADAVLCGDQRLGYAELDRRADRLARRLRRHGVGPEVRVGIHLARSVELAVAVLAVLKAGGVCVPLDPGYPRDRLAFILDDVAAPVLLTRRHPAPGGPVADYSGTVVHPDDPPADGPWDEPESGPRPAESRPLHPANLAWVAYTSGSTGRPKGVGLTHGPLANLALEVGRRLGLGPGDRVLQFASIGFSVAAEEILSTWVTGACLVLDPEDSLADSARLRAVTETQGVTVLQLTPAYWYEWSRELERDGLPRPPASLRLLVVGSEAVAVDKVAAWLPTGVRLVQEYGATEGTVSQLLYETTGPAADVSTWQRVPVGTPLGGVRVHVLDERLRPVPDGRPGELYIAGDSVSRGYLGRPGMTAERFLADPYGDRPGSRMYRTGDLVRRLADGNLAFLGRTDHQIKIRGIRIEPGEVESVIRGYPGVTECAVLARRTAAGTDQLCACVVWEAGQDDAGLRAYLATRLAPALVPSRVVPVPGLPLNPNGKVDRRALRHLPLDAEPAAPGGTAPRTPLEAALAGIWALTLGVPHVGVEDDFFALGGDSLTATRLAAHLREALAVDVRQRTVFEAPTVGALAALISAERSASAEDARQAPEPTRAPVTSSQRRMWILHKMAPSGTAYNDPVVLRLEGELDPAALLEALRRIVRRHATLRTTIGNEDGHPVQIVAPPATADALTLDSTDLSGHPESALRRAVAERAGAPFDLTRGPLFRATLLRSGPDDHVLVLVFHHIVFDGWSMDVLFRELAHHYREVAGTGVPAALPPLPVQYADHAISQSRQHTGPVMDRQLDYWKATLAGAPPVTRLPPARDAADGGSPKGAIVRPFSVGPHVAARLRELAAAERVTPFMVLLAGFLAFVHRAGGARDMVVGTLLSGRDRPETADLIGLFTRTLALRTELPEGTTFRRFLPRVKETVQEAMAHQDVPFDRVVEEIRPPRSRHHSPVFQLMFSYGSTTVRSPDLPGLTVTPWKTDTRSAKFDATVMLEEDGDGGYDGLFEYDLARYDDTTARRLTDAFAALLESLAKDPDMLL</sequence>
<proteinExistence type="predicted"/>
<dbReference type="InterPro" id="IPR020845">
    <property type="entry name" value="AMP-binding_CS"/>
</dbReference>
<keyword evidence="3" id="KW-0597">Phosphoprotein</keyword>
<dbReference type="Gene3D" id="3.30.559.30">
    <property type="entry name" value="Nonribosomal peptide synthetase, condensation domain"/>
    <property type="match status" value="1"/>
</dbReference>
<feature type="region of interest" description="Disordered" evidence="4">
    <location>
        <begin position="618"/>
        <end position="639"/>
    </location>
</feature>
<dbReference type="InterPro" id="IPR036736">
    <property type="entry name" value="ACP-like_sf"/>
</dbReference>
<dbReference type="PANTHER" id="PTHR45527:SF1">
    <property type="entry name" value="FATTY ACID SYNTHASE"/>
    <property type="match status" value="1"/>
</dbReference>
<dbReference type="PROSITE" id="PS00455">
    <property type="entry name" value="AMP_BINDING"/>
    <property type="match status" value="1"/>
</dbReference>
<dbReference type="Pfam" id="PF00668">
    <property type="entry name" value="Condensation"/>
    <property type="match status" value="1"/>
</dbReference>
<dbReference type="Gene3D" id="3.40.50.980">
    <property type="match status" value="2"/>
</dbReference>
<keyword evidence="7" id="KW-1185">Reference proteome</keyword>
<dbReference type="SMART" id="SM00823">
    <property type="entry name" value="PKS_PP"/>
    <property type="match status" value="1"/>
</dbReference>
<organism evidence="6 7">
    <name type="scientific">Streptomyces syringium</name>
    <dbReference type="NCBI Taxonomy" id="76729"/>
    <lineage>
        <taxon>Bacteria</taxon>
        <taxon>Bacillati</taxon>
        <taxon>Actinomycetota</taxon>
        <taxon>Actinomycetes</taxon>
        <taxon>Kitasatosporales</taxon>
        <taxon>Streptomycetaceae</taxon>
        <taxon>Streptomyces</taxon>
    </lineage>
</organism>
<evidence type="ECO:0000313" key="6">
    <source>
        <dbReference type="EMBL" id="MBP2406569.1"/>
    </source>
</evidence>
<dbReference type="SUPFAM" id="SSF56801">
    <property type="entry name" value="Acetyl-CoA synthetase-like"/>
    <property type="match status" value="1"/>
</dbReference>
<dbReference type="Gene3D" id="2.30.38.10">
    <property type="entry name" value="Luciferase, Domain 3"/>
    <property type="match status" value="1"/>
</dbReference>
<dbReference type="Gene3D" id="3.30.300.30">
    <property type="match status" value="1"/>
</dbReference>
<dbReference type="PANTHER" id="PTHR45527">
    <property type="entry name" value="NONRIBOSOMAL PEPTIDE SYNTHETASE"/>
    <property type="match status" value="1"/>
</dbReference>
<dbReference type="SUPFAM" id="SSF47336">
    <property type="entry name" value="ACP-like"/>
    <property type="match status" value="1"/>
</dbReference>
<dbReference type="Pfam" id="PF00550">
    <property type="entry name" value="PP-binding"/>
    <property type="match status" value="1"/>
</dbReference>
<dbReference type="InterPro" id="IPR006162">
    <property type="entry name" value="Ppantetheine_attach_site"/>
</dbReference>
<dbReference type="PROSITE" id="PS00012">
    <property type="entry name" value="PHOSPHOPANTETHEINE"/>
    <property type="match status" value="1"/>
</dbReference>